<keyword evidence="1 2" id="KW-0597">Phosphoprotein</keyword>
<keyword evidence="3" id="KW-1133">Transmembrane helix</keyword>
<dbReference type="InterPro" id="IPR001789">
    <property type="entry name" value="Sig_transdc_resp-reg_receiver"/>
</dbReference>
<protein>
    <recommendedName>
        <fullName evidence="9">Response regulatory domain-containing protein</fullName>
    </recommendedName>
</protein>
<evidence type="ECO:0000313" key="7">
    <source>
        <dbReference type="EMBL" id="CAK56994.1"/>
    </source>
</evidence>
<name>A0BEM7_PARTE</name>
<dbReference type="InterPro" id="IPR003594">
    <property type="entry name" value="HATPase_dom"/>
</dbReference>
<dbReference type="GO" id="GO:0000155">
    <property type="term" value="F:phosphorelay sensor kinase activity"/>
    <property type="evidence" value="ECO:0007669"/>
    <property type="project" value="InterPro"/>
</dbReference>
<dbReference type="eggNOG" id="KOG0519">
    <property type="taxonomic scope" value="Eukaryota"/>
</dbReference>
<dbReference type="Pfam" id="PF00072">
    <property type="entry name" value="Response_reg"/>
    <property type="match status" value="1"/>
</dbReference>
<feature type="modified residue" description="4-aspartylphosphate" evidence="2">
    <location>
        <position position="771"/>
    </location>
</feature>
<evidence type="ECO:0000259" key="4">
    <source>
        <dbReference type="PROSITE" id="PS50109"/>
    </source>
</evidence>
<dbReference type="Gene3D" id="3.30.565.10">
    <property type="entry name" value="Histidine kinase-like ATPase, C-terminal domain"/>
    <property type="match status" value="1"/>
</dbReference>
<evidence type="ECO:0000256" key="2">
    <source>
        <dbReference type="PROSITE-ProRule" id="PRU00169"/>
    </source>
</evidence>
<dbReference type="InterPro" id="IPR000014">
    <property type="entry name" value="PAS"/>
</dbReference>
<dbReference type="PROSITE" id="PS50112">
    <property type="entry name" value="PAS"/>
    <property type="match status" value="1"/>
</dbReference>
<dbReference type="Gene3D" id="1.10.287.130">
    <property type="match status" value="1"/>
</dbReference>
<dbReference type="SMART" id="SM00448">
    <property type="entry name" value="REC"/>
    <property type="match status" value="1"/>
</dbReference>
<dbReference type="InParanoid" id="A0BEM7"/>
<evidence type="ECO:0000256" key="3">
    <source>
        <dbReference type="SAM" id="Phobius"/>
    </source>
</evidence>
<dbReference type="Pfam" id="PF00512">
    <property type="entry name" value="HisKA"/>
    <property type="match status" value="1"/>
</dbReference>
<reference evidence="7 8" key="1">
    <citation type="journal article" date="2006" name="Nature">
        <title>Global trends of whole-genome duplications revealed by the ciliate Paramecium tetraurelia.</title>
        <authorList>
            <consortium name="Genoscope"/>
            <person name="Aury J.-M."/>
            <person name="Jaillon O."/>
            <person name="Duret L."/>
            <person name="Noel B."/>
            <person name="Jubin C."/>
            <person name="Porcel B.M."/>
            <person name="Segurens B."/>
            <person name="Daubin V."/>
            <person name="Anthouard V."/>
            <person name="Aiach N."/>
            <person name="Arnaiz O."/>
            <person name="Billaut A."/>
            <person name="Beisson J."/>
            <person name="Blanc I."/>
            <person name="Bouhouche K."/>
            <person name="Camara F."/>
            <person name="Duharcourt S."/>
            <person name="Guigo R."/>
            <person name="Gogendeau D."/>
            <person name="Katinka M."/>
            <person name="Keller A.-M."/>
            <person name="Kissmehl R."/>
            <person name="Klotz C."/>
            <person name="Koll F."/>
            <person name="Le Moue A."/>
            <person name="Lepere C."/>
            <person name="Malinsky S."/>
            <person name="Nowacki M."/>
            <person name="Nowak J.K."/>
            <person name="Plattner H."/>
            <person name="Poulain J."/>
            <person name="Ruiz F."/>
            <person name="Serrano V."/>
            <person name="Zagulski M."/>
            <person name="Dessen P."/>
            <person name="Betermier M."/>
            <person name="Weissenbach J."/>
            <person name="Scarpelli C."/>
            <person name="Schachter V."/>
            <person name="Sperling L."/>
            <person name="Meyer E."/>
            <person name="Cohen J."/>
            <person name="Wincker P."/>
        </authorList>
    </citation>
    <scope>NUCLEOTIDE SEQUENCE [LARGE SCALE GENOMIC DNA]</scope>
    <source>
        <strain evidence="7 8">Stock d4-2</strain>
    </source>
</reference>
<dbReference type="InterPro" id="IPR050956">
    <property type="entry name" value="2C_system_His_kinase"/>
</dbReference>
<dbReference type="Gene3D" id="3.40.50.2300">
    <property type="match status" value="1"/>
</dbReference>
<dbReference type="PANTHER" id="PTHR43719:SF28">
    <property type="entry name" value="PEROXIDE STRESS-ACTIVATED HISTIDINE KINASE MAK1-RELATED"/>
    <property type="match status" value="1"/>
</dbReference>
<organism evidence="7 8">
    <name type="scientific">Paramecium tetraurelia</name>
    <dbReference type="NCBI Taxonomy" id="5888"/>
    <lineage>
        <taxon>Eukaryota</taxon>
        <taxon>Sar</taxon>
        <taxon>Alveolata</taxon>
        <taxon>Ciliophora</taxon>
        <taxon>Intramacronucleata</taxon>
        <taxon>Oligohymenophorea</taxon>
        <taxon>Peniculida</taxon>
        <taxon>Parameciidae</taxon>
        <taxon>Paramecium</taxon>
    </lineage>
</organism>
<accession>A0BEM7</accession>
<feature type="domain" description="Histidine kinase" evidence="4">
    <location>
        <begin position="473"/>
        <end position="691"/>
    </location>
</feature>
<evidence type="ECO:0000313" key="8">
    <source>
        <dbReference type="Proteomes" id="UP000000600"/>
    </source>
</evidence>
<dbReference type="RefSeq" id="XP_001424392.1">
    <property type="nucleotide sequence ID" value="XM_001424355.1"/>
</dbReference>
<dbReference type="InterPro" id="IPR036097">
    <property type="entry name" value="HisK_dim/P_sf"/>
</dbReference>
<dbReference type="SUPFAM" id="SSF55874">
    <property type="entry name" value="ATPase domain of HSP90 chaperone/DNA topoisomerase II/histidine kinase"/>
    <property type="match status" value="1"/>
</dbReference>
<dbReference type="Pfam" id="PF02518">
    <property type="entry name" value="HATPase_c"/>
    <property type="match status" value="1"/>
</dbReference>
<dbReference type="InterPro" id="IPR003661">
    <property type="entry name" value="HisK_dim/P_dom"/>
</dbReference>
<feature type="domain" description="PAS" evidence="6">
    <location>
        <begin position="260"/>
        <end position="298"/>
    </location>
</feature>
<evidence type="ECO:0008006" key="9">
    <source>
        <dbReference type="Google" id="ProtNLM"/>
    </source>
</evidence>
<keyword evidence="3" id="KW-0812">Transmembrane</keyword>
<dbReference type="OMA" id="HDECIIT"/>
<dbReference type="InterPro" id="IPR036890">
    <property type="entry name" value="HATPase_C_sf"/>
</dbReference>
<gene>
    <name evidence="7" type="ORF">GSPATT00028027001</name>
</gene>
<dbReference type="InterPro" id="IPR011006">
    <property type="entry name" value="CheY-like_superfamily"/>
</dbReference>
<keyword evidence="3" id="KW-0472">Membrane</keyword>
<dbReference type="OrthoDB" id="297641at2759"/>
<sequence length="843" mass="98810">MEILIKLLICQLIIQDIIQISFIWINTNWYYVLLNAFSLSICLLLIMIDFYKISTNYIKVGLYLLCVINYEALFQESLNIANTAELFYILLILFKVYDGSIRSKIVIHLVLIYMVIRAIITESEYRIHYLMLMIFLQPLNHYMFYTLKKLECTQQTQTYFKQESGIQQTLQEQVICLSNDSKADNLKQDLNESVIVNQINDDLESPKIQQEHKSIGANRDTIQQRIIIKKQPINMQKTTTNSSHSLYHEQLKLESHIDSKYSDLVAIMSNLPFGIIFVDQQLKILDYNQKVTQLLGITNPNNIIPFLDEAIQKSGEIQEVRSAKKIKKSMNKSPKKTSYFKQPSINLQKRQFDDSIPDVISQYYNCGSQQRMDNETQQEGNLTSVFSKFQKIHQSQQTSTSRENFQFIIRLDSMNASQCKSKYKSLKLKIFQIEEKGKWDQNVYLIVLENITKREEYKLLNHKYKFQQALLNSLCHELRTPINSVISQLYALKDELTHDLLESHLNPAIVSTKRLQYQLNDILDYAQIQCKALTLNKSYFKLEEIFQQLQELFYFECMQKQIQLTIEDDNQIRLYTDKERLLRVFINLLDNSVKFTNKGGTIKVSSELLKDQFKFTVYDNGQGIKDEIIEKIEEEAEILFQDSIQYNSNKLGLGLRISLLLTKYLYKEQKFQIDSKFNQYTRISFRLSNLIENCSLEFQMGRQLSRLEKNCDCSKILIVDDIICNHFALQVLLKKFKVKTDSAYNGNSAIELVEQRLKQQCCQTYRIIFMDIEMPQKNGFQASSEISQKLKQKFLHDECIITMYSAYSGDDDVLIATQCGMKERISKPTDIQKLEHIINKYLL</sequence>
<dbReference type="GeneID" id="5010176"/>
<dbReference type="Proteomes" id="UP000000600">
    <property type="component" value="Unassembled WGS sequence"/>
</dbReference>
<keyword evidence="8" id="KW-1185">Reference proteome</keyword>
<dbReference type="SUPFAM" id="SSF47384">
    <property type="entry name" value="Homodimeric domain of signal transducing histidine kinase"/>
    <property type="match status" value="1"/>
</dbReference>
<dbReference type="KEGG" id="ptm:GSPATT00028027001"/>
<evidence type="ECO:0000256" key="1">
    <source>
        <dbReference type="ARBA" id="ARBA00022553"/>
    </source>
</evidence>
<proteinExistence type="predicted"/>
<dbReference type="PANTHER" id="PTHR43719">
    <property type="entry name" value="TWO-COMPONENT HISTIDINE KINASE"/>
    <property type="match status" value="1"/>
</dbReference>
<evidence type="ECO:0000259" key="6">
    <source>
        <dbReference type="PROSITE" id="PS50112"/>
    </source>
</evidence>
<dbReference type="SUPFAM" id="SSF52172">
    <property type="entry name" value="CheY-like"/>
    <property type="match status" value="1"/>
</dbReference>
<dbReference type="CDD" id="cd17546">
    <property type="entry name" value="REC_hyHK_CKI1_RcsC-like"/>
    <property type="match status" value="1"/>
</dbReference>
<dbReference type="InterPro" id="IPR005467">
    <property type="entry name" value="His_kinase_dom"/>
</dbReference>
<feature type="domain" description="Response regulatory" evidence="5">
    <location>
        <begin position="715"/>
        <end position="842"/>
    </location>
</feature>
<feature type="transmembrane region" description="Helical" evidence="3">
    <location>
        <begin position="101"/>
        <end position="120"/>
    </location>
</feature>
<dbReference type="HOGENOM" id="CLU_013410_0_0_1"/>
<dbReference type="EMBL" id="CT867989">
    <property type="protein sequence ID" value="CAK56994.1"/>
    <property type="molecule type" value="Genomic_DNA"/>
</dbReference>
<evidence type="ECO:0000259" key="5">
    <source>
        <dbReference type="PROSITE" id="PS50110"/>
    </source>
</evidence>
<dbReference type="AlphaFoldDB" id="A0BEM7"/>
<dbReference type="CDD" id="cd00082">
    <property type="entry name" value="HisKA"/>
    <property type="match status" value="1"/>
</dbReference>
<dbReference type="STRING" id="5888.A0BEM7"/>
<dbReference type="PROSITE" id="PS50110">
    <property type="entry name" value="RESPONSE_REGULATORY"/>
    <property type="match status" value="1"/>
</dbReference>
<dbReference type="PROSITE" id="PS50109">
    <property type="entry name" value="HIS_KIN"/>
    <property type="match status" value="1"/>
</dbReference>
<feature type="transmembrane region" description="Helical" evidence="3">
    <location>
        <begin position="31"/>
        <end position="48"/>
    </location>
</feature>
<dbReference type="SMART" id="SM00388">
    <property type="entry name" value="HisKA"/>
    <property type="match status" value="1"/>
</dbReference>
<dbReference type="SMART" id="SM00387">
    <property type="entry name" value="HATPase_c"/>
    <property type="match status" value="1"/>
</dbReference>